<reference evidence="3" key="1">
    <citation type="submission" date="2016-10" db="EMBL/GenBank/DDBJ databases">
        <authorList>
            <person name="Varghese N."/>
        </authorList>
    </citation>
    <scope>NUCLEOTIDE SEQUENCE [LARGE SCALE GENOMIC DNA]</scope>
    <source>
        <strain evidence="3">DSM 12489</strain>
    </source>
</reference>
<proteinExistence type="predicted"/>
<dbReference type="InterPro" id="IPR048147">
    <property type="entry name" value="CBO0543-like"/>
</dbReference>
<keyword evidence="1" id="KW-1133">Transmembrane helix</keyword>
<keyword evidence="1" id="KW-0472">Membrane</keyword>
<sequence length="154" mass="18496">MAFLTISLIVFYIVAIFMPKHISKLQIWSASLFSLVTECLSDMILDMKLDLFGYFAPGYQWAGFLPILLYPPVNTIFLNYYPYQASKWARLLYMAGWTAFCLLYEVAALKSKFFYYHHWKLWYSGLCYPVLLFMVLWNFKFTDWLQRRDRPNFH</sequence>
<feature type="transmembrane region" description="Helical" evidence="1">
    <location>
        <begin position="52"/>
        <end position="71"/>
    </location>
</feature>
<dbReference type="Proteomes" id="UP000182589">
    <property type="component" value="Unassembled WGS sequence"/>
</dbReference>
<evidence type="ECO:0000313" key="3">
    <source>
        <dbReference type="Proteomes" id="UP000182589"/>
    </source>
</evidence>
<dbReference type="EMBL" id="FNOJ01000010">
    <property type="protein sequence ID" value="SDW65018.1"/>
    <property type="molecule type" value="Genomic_DNA"/>
</dbReference>
<evidence type="ECO:0000256" key="1">
    <source>
        <dbReference type="SAM" id="Phobius"/>
    </source>
</evidence>
<accession>A0A1H2V9J4</accession>
<organism evidence="2 3">
    <name type="scientific">Alicyclobacillus hesperidum</name>
    <dbReference type="NCBI Taxonomy" id="89784"/>
    <lineage>
        <taxon>Bacteria</taxon>
        <taxon>Bacillati</taxon>
        <taxon>Bacillota</taxon>
        <taxon>Bacilli</taxon>
        <taxon>Bacillales</taxon>
        <taxon>Alicyclobacillaceae</taxon>
        <taxon>Alicyclobacillus</taxon>
    </lineage>
</organism>
<feature type="transmembrane region" description="Helical" evidence="1">
    <location>
        <begin position="91"/>
        <end position="109"/>
    </location>
</feature>
<dbReference type="RefSeq" id="WP_074693255.1">
    <property type="nucleotide sequence ID" value="NZ_FNOJ01000010.1"/>
</dbReference>
<name>A0A1H2V9J4_9BACL</name>
<dbReference type="NCBIfam" id="NF041644">
    <property type="entry name" value="CBO0543_fam"/>
    <property type="match status" value="1"/>
</dbReference>
<keyword evidence="1" id="KW-0812">Transmembrane</keyword>
<evidence type="ECO:0000313" key="2">
    <source>
        <dbReference type="EMBL" id="SDW65018.1"/>
    </source>
</evidence>
<gene>
    <name evidence="2" type="ORF">SAMN04489725_11055</name>
</gene>
<keyword evidence="3" id="KW-1185">Reference proteome</keyword>
<dbReference type="AlphaFoldDB" id="A0A1H2V9J4"/>
<feature type="transmembrane region" description="Helical" evidence="1">
    <location>
        <begin position="121"/>
        <end position="139"/>
    </location>
</feature>
<protein>
    <submittedName>
        <fullName evidence="2">Uncharacterized protein</fullName>
    </submittedName>
</protein>